<keyword evidence="1" id="KW-1133">Transmembrane helix</keyword>
<comment type="caution">
    <text evidence="3">The sequence shown here is derived from an EMBL/GenBank/DDBJ whole genome shotgun (WGS) entry which is preliminary data.</text>
</comment>
<feature type="domain" description="FecR protein" evidence="2">
    <location>
        <begin position="97"/>
        <end position="193"/>
    </location>
</feature>
<dbReference type="RefSeq" id="WP_146307882.1">
    <property type="nucleotide sequence ID" value="NZ_VOHS01000051.1"/>
</dbReference>
<evidence type="ECO:0000256" key="1">
    <source>
        <dbReference type="SAM" id="Phobius"/>
    </source>
</evidence>
<keyword evidence="4" id="KW-1185">Reference proteome</keyword>
<dbReference type="PANTHER" id="PTHR30273">
    <property type="entry name" value="PERIPLASMIC SIGNAL SENSOR AND SIGMA FACTOR ACTIVATOR FECR-RELATED"/>
    <property type="match status" value="1"/>
</dbReference>
<dbReference type="Proteomes" id="UP000318815">
    <property type="component" value="Unassembled WGS sequence"/>
</dbReference>
<dbReference type="AlphaFoldDB" id="A0A5C6LKL1"/>
<dbReference type="PANTHER" id="PTHR30273:SF2">
    <property type="entry name" value="PROTEIN FECR"/>
    <property type="match status" value="1"/>
</dbReference>
<reference evidence="3 4" key="1">
    <citation type="submission" date="2019-08" db="EMBL/GenBank/DDBJ databases">
        <title>Whole genome sequencing of chitin degrading bacteria Chitinophaga pinensis YS16.</title>
        <authorList>
            <person name="Singh R.P."/>
            <person name="Manchanda G."/>
            <person name="Maurya I.K."/>
            <person name="Joshi N.K."/>
            <person name="Srivastava A.K."/>
        </authorList>
    </citation>
    <scope>NUCLEOTIDE SEQUENCE [LARGE SCALE GENOMIC DNA]</scope>
    <source>
        <strain evidence="3 4">YS-16</strain>
    </source>
</reference>
<name>A0A5C6LKL1_9BACT</name>
<keyword evidence="1" id="KW-0812">Transmembrane</keyword>
<accession>A0A5C6LKL1</accession>
<dbReference type="InterPro" id="IPR006860">
    <property type="entry name" value="FecR"/>
</dbReference>
<proteinExistence type="predicted"/>
<sequence>MGDINNSSDNQDQQANAWYDSTNDAQPFDAFGSTERQQQIGNEIYDRITATISRKRQRTFLVLKIAAAVVAVIVNTVFLVHYFRKPVAQQDTSWVSVSTHTGETSTIVLPDSSTVTLKANSRITYLSAFTHGDERNVKLEEGEAFFDVRKHALLPFTVHAKGLRIKVLGTSFNISAYSNQPDFKVEVMSGKIRVERDDASGTKILAAEMTTDQCLTMNKNTANYKIETRTLATIPTRKAAHVTRSLSLQEIGQALGDRFNLLYS</sequence>
<protein>
    <submittedName>
        <fullName evidence="3">FecR domain-containing protein</fullName>
    </submittedName>
</protein>
<evidence type="ECO:0000259" key="2">
    <source>
        <dbReference type="Pfam" id="PF04773"/>
    </source>
</evidence>
<evidence type="ECO:0000313" key="3">
    <source>
        <dbReference type="EMBL" id="TWV93965.1"/>
    </source>
</evidence>
<dbReference type="InterPro" id="IPR012373">
    <property type="entry name" value="Ferrdict_sens_TM"/>
</dbReference>
<dbReference type="GO" id="GO:0016989">
    <property type="term" value="F:sigma factor antagonist activity"/>
    <property type="evidence" value="ECO:0007669"/>
    <property type="project" value="TreeGrafter"/>
</dbReference>
<organism evidence="3 4">
    <name type="scientific">Chitinophaga pinensis</name>
    <dbReference type="NCBI Taxonomy" id="79329"/>
    <lineage>
        <taxon>Bacteria</taxon>
        <taxon>Pseudomonadati</taxon>
        <taxon>Bacteroidota</taxon>
        <taxon>Chitinophagia</taxon>
        <taxon>Chitinophagales</taxon>
        <taxon>Chitinophagaceae</taxon>
        <taxon>Chitinophaga</taxon>
    </lineage>
</organism>
<evidence type="ECO:0000313" key="4">
    <source>
        <dbReference type="Proteomes" id="UP000318815"/>
    </source>
</evidence>
<dbReference type="Gene3D" id="2.60.120.1440">
    <property type="match status" value="1"/>
</dbReference>
<keyword evidence="1" id="KW-0472">Membrane</keyword>
<gene>
    <name evidence="3" type="ORF">FEF09_26405</name>
</gene>
<dbReference type="Pfam" id="PF04773">
    <property type="entry name" value="FecR"/>
    <property type="match status" value="1"/>
</dbReference>
<feature type="transmembrane region" description="Helical" evidence="1">
    <location>
        <begin position="61"/>
        <end position="83"/>
    </location>
</feature>
<dbReference type="OrthoDB" id="1524389at2"/>
<dbReference type="EMBL" id="VOHS01000051">
    <property type="protein sequence ID" value="TWV93965.1"/>
    <property type="molecule type" value="Genomic_DNA"/>
</dbReference>